<dbReference type="PROSITE" id="PS51186">
    <property type="entry name" value="GNAT"/>
    <property type="match status" value="1"/>
</dbReference>
<evidence type="ECO:0000259" key="3">
    <source>
        <dbReference type="PROSITE" id="PS51186"/>
    </source>
</evidence>
<comment type="caution">
    <text evidence="4">The sequence shown here is derived from an EMBL/GenBank/DDBJ whole genome shotgun (WGS) entry which is preliminary data.</text>
</comment>
<sequence>MEIIDVKNLTGRFDEAVDLFWGYWGTENNRPFYEQCMRNAHGPDGIPSFHVAVIEGELVGTYALLRNDINSRHDLYPWFACLYVKEEYRGKGLASKLLGHGVEQAKKLGFKTLYLESNLNGFYEKLGWVEEGVTYDPFGKHAKIYKIGLEE</sequence>
<dbReference type="PANTHER" id="PTHR43877:SF2">
    <property type="entry name" value="AMINOALKYLPHOSPHONATE N-ACETYLTRANSFERASE-RELATED"/>
    <property type="match status" value="1"/>
</dbReference>
<proteinExistence type="predicted"/>
<dbReference type="PANTHER" id="PTHR43877">
    <property type="entry name" value="AMINOALKYLPHOSPHONATE N-ACETYLTRANSFERASE-RELATED-RELATED"/>
    <property type="match status" value="1"/>
</dbReference>
<dbReference type="OrthoDB" id="9789053at2"/>
<dbReference type="RefSeq" id="WP_118876820.1">
    <property type="nucleotide sequence ID" value="NZ_QWEI01000007.1"/>
</dbReference>
<dbReference type="CDD" id="cd04301">
    <property type="entry name" value="NAT_SF"/>
    <property type="match status" value="1"/>
</dbReference>
<keyword evidence="5" id="KW-1185">Reference proteome</keyword>
<keyword evidence="2" id="KW-0012">Acyltransferase</keyword>
<dbReference type="InterPro" id="IPR000182">
    <property type="entry name" value="GNAT_dom"/>
</dbReference>
<keyword evidence="1 4" id="KW-0808">Transferase</keyword>
<feature type="domain" description="N-acetyltransferase" evidence="3">
    <location>
        <begin position="4"/>
        <end position="150"/>
    </location>
</feature>
<evidence type="ECO:0000313" key="4">
    <source>
        <dbReference type="EMBL" id="RHW34946.1"/>
    </source>
</evidence>
<protein>
    <submittedName>
        <fullName evidence="4">N-acetyltransferase</fullName>
    </submittedName>
</protein>
<dbReference type="Gene3D" id="3.40.630.30">
    <property type="match status" value="1"/>
</dbReference>
<accession>A0A396SCZ4</accession>
<dbReference type="Proteomes" id="UP000265692">
    <property type="component" value="Unassembled WGS sequence"/>
</dbReference>
<dbReference type="EMBL" id="QWEI01000007">
    <property type="protein sequence ID" value="RHW34946.1"/>
    <property type="molecule type" value="Genomic_DNA"/>
</dbReference>
<dbReference type="AlphaFoldDB" id="A0A396SCZ4"/>
<evidence type="ECO:0000256" key="1">
    <source>
        <dbReference type="ARBA" id="ARBA00022679"/>
    </source>
</evidence>
<evidence type="ECO:0000313" key="5">
    <source>
        <dbReference type="Proteomes" id="UP000265692"/>
    </source>
</evidence>
<dbReference type="InterPro" id="IPR050832">
    <property type="entry name" value="Bact_Acetyltransf"/>
</dbReference>
<dbReference type="Pfam" id="PF00583">
    <property type="entry name" value="Acetyltransf_1"/>
    <property type="match status" value="1"/>
</dbReference>
<dbReference type="InterPro" id="IPR016181">
    <property type="entry name" value="Acyl_CoA_acyltransferase"/>
</dbReference>
<reference evidence="4 5" key="1">
    <citation type="submission" date="2018-08" db="EMBL/GenBank/DDBJ databases">
        <title>Lysinibacillus sp. YLB-03 draft genome sequence.</title>
        <authorList>
            <person name="Yu L."/>
        </authorList>
    </citation>
    <scope>NUCLEOTIDE SEQUENCE [LARGE SCALE GENOMIC DNA]</scope>
    <source>
        <strain evidence="4 5">YLB-03</strain>
    </source>
</reference>
<gene>
    <name evidence="4" type="ORF">D1B33_12930</name>
</gene>
<evidence type="ECO:0000256" key="2">
    <source>
        <dbReference type="ARBA" id="ARBA00023315"/>
    </source>
</evidence>
<organism evidence="4 5">
    <name type="scientific">Ureibacillus yapensis</name>
    <dbReference type="NCBI Taxonomy" id="2304605"/>
    <lineage>
        <taxon>Bacteria</taxon>
        <taxon>Bacillati</taxon>
        <taxon>Bacillota</taxon>
        <taxon>Bacilli</taxon>
        <taxon>Bacillales</taxon>
        <taxon>Caryophanaceae</taxon>
        <taxon>Ureibacillus</taxon>
    </lineage>
</organism>
<dbReference type="SUPFAM" id="SSF55729">
    <property type="entry name" value="Acyl-CoA N-acyltransferases (Nat)"/>
    <property type="match status" value="1"/>
</dbReference>
<dbReference type="GO" id="GO:0016747">
    <property type="term" value="F:acyltransferase activity, transferring groups other than amino-acyl groups"/>
    <property type="evidence" value="ECO:0007669"/>
    <property type="project" value="InterPro"/>
</dbReference>
<name>A0A396SCZ4_9BACL</name>